<gene>
    <name evidence="10" type="ORF">V5799_028085</name>
</gene>
<dbReference type="GO" id="GO:0016887">
    <property type="term" value="F:ATP hydrolysis activity"/>
    <property type="evidence" value="ECO:0007669"/>
    <property type="project" value="InterPro"/>
</dbReference>
<feature type="transmembrane region" description="Helical" evidence="8">
    <location>
        <begin position="118"/>
        <end position="140"/>
    </location>
</feature>
<evidence type="ECO:0000256" key="5">
    <source>
        <dbReference type="ARBA" id="ARBA00022989"/>
    </source>
</evidence>
<feature type="transmembrane region" description="Helical" evidence="8">
    <location>
        <begin position="744"/>
        <end position="766"/>
    </location>
</feature>
<evidence type="ECO:0000256" key="4">
    <source>
        <dbReference type="ARBA" id="ARBA00022840"/>
    </source>
</evidence>
<feature type="region of interest" description="Disordered" evidence="7">
    <location>
        <begin position="1348"/>
        <end position="1367"/>
    </location>
</feature>
<evidence type="ECO:0000313" key="10">
    <source>
        <dbReference type="EMBL" id="KAK8760649.1"/>
    </source>
</evidence>
<sequence length="1367" mass="154347">MTAVSMKKQFNTTVELIRFPYPRLFYGSEDRTLSNVVLRFGIGFFVPFCVLVVKLVQEKRVGTKEILRRAGLSDVSYWLGHFLETGFVISCAILLMFVPLFVLHNDHDMAFLEHVNPSLFMALLLLFGTLTILHAMLLSIFLWGPGVAFAAAVVYWFVLGLFPYGLLQNMFGLGYYLVPRTSKLVSALSPVMYLHWCFRVIERFEKYGAWLTWKNTFDSATTLDNVSVGELSLLSLSSALVMVGLIWYLDNIVPWGYGVPKPFYFFFSPDYWSPYRKWNIRNAALNLDPRYFEQDPKGAEPVVQLVDLSAAGKDGSDIKNVSLTIYNKQITVILGPQGCGYSTILDIITGMQLPTSGEAYVCNYDAAGISGRSWDYFSVCPDESALFDDLTVEEQLLFFSFTPLLIFDEPTRLMDPKGRHEVWEVLARISRRSSVLVTTQSIEEADVLADRLIVMRKGRVVCAASPTWLKTNFDSGFFLRFTKLANFRRFDCCYTFPNEEDFGVFVLEQPAKSQPNVLAELDSVKQLCTARSAKAGMFSVLLALLRKRAFIWTRVWWTKPLSVGIPVASMVLLALCERHFLPRHSSLAASSFTYMPERLFDVSYGFIEADNASKKFANTVLLPHMSERSVRVFSPTTTFVERELLFWAQQSIRAYVYEYQYGASIFGDNSALLSLNMFNTALLRNITGQKGSTITLVNSPFVDKQHLDTEKFESLYGRIMLEPGLNRLGHETDLFATRNLITRVLYSFFVSLAMSFYAASHVFAPMAEWSSGLKHLQLMTGMSGGVYWLGHFLFDMLTALSSSLLLMFIIFLSHMEIPISYHRIVGSLGVEILQVLVQEEPTVTNSPGLFIWGLVFRWFPTYALVRGVIKVILLSRLNAICITGGKLLEEACQNAVLAVDKRITRCCEARADNQTARLLYPLEPFYETGFYEAVSMVVEGFLYMTILSLVDSQVYYSLRWYAARRFHGDEEPDEPLEQQRGPRLVAMSMDPEVEREVNLVNQVCRTKAFKDVAMVIRNMQKSIGFVAQVKILDGVSLLLNRGECIGLVGINSSGKSTLLETLVGLQVPTGGGAHTAALSLGMDLRAWLQGIGYTPDGIYEADMPALTVGELLDLMARLRGVLWRRQAILGALSLVGRLREDRMINKCSHGEMKMLLIVAAVIGVPPVLLVDEPYSDVEPLCRNDIIRMLQVLKGAQAMSIIMTSHRMSHCEVLCDRVAVMEAGKIEALGDALQMNQKYGRSYMVTLRLPPEKRFDFYFQRCLVDLMQEEFHQCNFCYNYKGMMCFTVGKTYTSWSELFTKMVVFRSNQELPEFSVCDITLENIFVGLARRQILITGVRPHNLMNGGGLSGLPSRVGTPRNRPYSPLQ</sequence>
<keyword evidence="5 8" id="KW-1133">Transmembrane helix</keyword>
<evidence type="ECO:0000256" key="2">
    <source>
        <dbReference type="ARBA" id="ARBA00022692"/>
    </source>
</evidence>
<dbReference type="SMART" id="SM00382">
    <property type="entry name" value="AAA"/>
    <property type="match status" value="2"/>
</dbReference>
<dbReference type="SUPFAM" id="SSF52540">
    <property type="entry name" value="P-loop containing nucleoside triphosphate hydrolases"/>
    <property type="match status" value="2"/>
</dbReference>
<evidence type="ECO:0000313" key="11">
    <source>
        <dbReference type="Proteomes" id="UP001321473"/>
    </source>
</evidence>
<keyword evidence="6 8" id="KW-0472">Membrane</keyword>
<dbReference type="GO" id="GO:0005319">
    <property type="term" value="F:lipid transporter activity"/>
    <property type="evidence" value="ECO:0007669"/>
    <property type="project" value="TreeGrafter"/>
</dbReference>
<comment type="caution">
    <text evidence="10">The sequence shown here is derived from an EMBL/GenBank/DDBJ whole genome shotgun (WGS) entry which is preliminary data.</text>
</comment>
<evidence type="ECO:0000256" key="6">
    <source>
        <dbReference type="ARBA" id="ARBA00023136"/>
    </source>
</evidence>
<accession>A0AAQ4DDV9</accession>
<evidence type="ECO:0000256" key="1">
    <source>
        <dbReference type="ARBA" id="ARBA00004141"/>
    </source>
</evidence>
<dbReference type="GO" id="GO:0016020">
    <property type="term" value="C:membrane"/>
    <property type="evidence" value="ECO:0007669"/>
    <property type="project" value="UniProtKB-SubCell"/>
</dbReference>
<feature type="transmembrane region" description="Helical" evidence="8">
    <location>
        <begin position="147"/>
        <end position="167"/>
    </location>
</feature>
<dbReference type="InterPro" id="IPR027417">
    <property type="entry name" value="P-loop_NTPase"/>
</dbReference>
<feature type="domain" description="ABC transporter" evidence="9">
    <location>
        <begin position="303"/>
        <end position="482"/>
    </location>
</feature>
<dbReference type="PANTHER" id="PTHR19229:SF250">
    <property type="entry name" value="ABC TRANSPORTER DOMAIN-CONTAINING PROTEIN-RELATED"/>
    <property type="match status" value="1"/>
</dbReference>
<keyword evidence="11" id="KW-1185">Reference proteome</keyword>
<evidence type="ECO:0000256" key="8">
    <source>
        <dbReference type="SAM" id="Phobius"/>
    </source>
</evidence>
<evidence type="ECO:0000256" key="7">
    <source>
        <dbReference type="SAM" id="MobiDB-lite"/>
    </source>
</evidence>
<dbReference type="Pfam" id="PF00005">
    <property type="entry name" value="ABC_tran"/>
    <property type="match status" value="2"/>
</dbReference>
<dbReference type="Pfam" id="PF12698">
    <property type="entry name" value="ABC2_membrane_3"/>
    <property type="match status" value="2"/>
</dbReference>
<dbReference type="GO" id="GO:0140359">
    <property type="term" value="F:ABC-type transporter activity"/>
    <property type="evidence" value="ECO:0007669"/>
    <property type="project" value="InterPro"/>
</dbReference>
<feature type="domain" description="ABC transporter" evidence="9">
    <location>
        <begin position="1014"/>
        <end position="1247"/>
    </location>
</feature>
<dbReference type="InterPro" id="IPR003593">
    <property type="entry name" value="AAA+_ATPase"/>
</dbReference>
<comment type="subcellular location">
    <subcellularLocation>
        <location evidence="1">Membrane</location>
        <topology evidence="1">Multi-pass membrane protein</topology>
    </subcellularLocation>
</comment>
<name>A0AAQ4DDV9_AMBAM</name>
<dbReference type="InterPro" id="IPR013525">
    <property type="entry name" value="ABC2_TM"/>
</dbReference>
<dbReference type="InterPro" id="IPR017871">
    <property type="entry name" value="ABC_transporter-like_CS"/>
</dbReference>
<evidence type="ECO:0000259" key="9">
    <source>
        <dbReference type="PROSITE" id="PS50893"/>
    </source>
</evidence>
<dbReference type="InterPro" id="IPR003439">
    <property type="entry name" value="ABC_transporter-like_ATP-bd"/>
</dbReference>
<organism evidence="10 11">
    <name type="scientific">Amblyomma americanum</name>
    <name type="common">Lone star tick</name>
    <dbReference type="NCBI Taxonomy" id="6943"/>
    <lineage>
        <taxon>Eukaryota</taxon>
        <taxon>Metazoa</taxon>
        <taxon>Ecdysozoa</taxon>
        <taxon>Arthropoda</taxon>
        <taxon>Chelicerata</taxon>
        <taxon>Arachnida</taxon>
        <taxon>Acari</taxon>
        <taxon>Parasitiformes</taxon>
        <taxon>Ixodida</taxon>
        <taxon>Ixodoidea</taxon>
        <taxon>Ixodidae</taxon>
        <taxon>Amblyomminae</taxon>
        <taxon>Amblyomma</taxon>
    </lineage>
</organism>
<dbReference type="Gene3D" id="3.40.50.300">
    <property type="entry name" value="P-loop containing nucleotide triphosphate hydrolases"/>
    <property type="match status" value="3"/>
</dbReference>
<keyword evidence="4" id="KW-0067">ATP-binding</keyword>
<keyword evidence="2 8" id="KW-0812">Transmembrane</keyword>
<dbReference type="InterPro" id="IPR026082">
    <property type="entry name" value="ABCA"/>
</dbReference>
<proteinExistence type="predicted"/>
<protein>
    <recommendedName>
        <fullName evidence="9">ABC transporter domain-containing protein</fullName>
    </recommendedName>
</protein>
<dbReference type="EMBL" id="JARKHS020032094">
    <property type="protein sequence ID" value="KAK8760649.1"/>
    <property type="molecule type" value="Genomic_DNA"/>
</dbReference>
<feature type="transmembrane region" description="Helical" evidence="8">
    <location>
        <begin position="786"/>
        <end position="812"/>
    </location>
</feature>
<dbReference type="PROSITE" id="PS00211">
    <property type="entry name" value="ABC_TRANSPORTER_1"/>
    <property type="match status" value="1"/>
</dbReference>
<feature type="transmembrane region" description="Helical" evidence="8">
    <location>
        <begin position="77"/>
        <end position="98"/>
    </location>
</feature>
<evidence type="ECO:0000256" key="3">
    <source>
        <dbReference type="ARBA" id="ARBA00022741"/>
    </source>
</evidence>
<dbReference type="PANTHER" id="PTHR19229">
    <property type="entry name" value="ATP-BINDING CASSETTE TRANSPORTER SUBFAMILY A ABCA"/>
    <property type="match status" value="1"/>
</dbReference>
<keyword evidence="3" id="KW-0547">Nucleotide-binding</keyword>
<feature type="transmembrane region" description="Helical" evidence="8">
    <location>
        <begin position="36"/>
        <end position="56"/>
    </location>
</feature>
<dbReference type="PROSITE" id="PS50893">
    <property type="entry name" value="ABC_TRANSPORTER_2"/>
    <property type="match status" value="2"/>
</dbReference>
<dbReference type="Proteomes" id="UP001321473">
    <property type="component" value="Unassembled WGS sequence"/>
</dbReference>
<reference evidence="10 11" key="1">
    <citation type="journal article" date="2023" name="Arcadia Sci">
        <title>De novo assembly of a long-read Amblyomma americanum tick genome.</title>
        <authorList>
            <person name="Chou S."/>
            <person name="Poskanzer K.E."/>
            <person name="Rollins M."/>
            <person name="Thuy-Boun P.S."/>
        </authorList>
    </citation>
    <scope>NUCLEOTIDE SEQUENCE [LARGE SCALE GENOMIC DNA]</scope>
    <source>
        <strain evidence="10">F_SG_1</strain>
        <tissue evidence="10">Salivary glands</tissue>
    </source>
</reference>
<dbReference type="GO" id="GO:0005524">
    <property type="term" value="F:ATP binding"/>
    <property type="evidence" value="ECO:0007669"/>
    <property type="project" value="UniProtKB-KW"/>
</dbReference>